<keyword evidence="11" id="KW-1185">Reference proteome</keyword>
<evidence type="ECO:0000256" key="2">
    <source>
        <dbReference type="ARBA" id="ARBA00006490"/>
    </source>
</evidence>
<dbReference type="GO" id="GO:0051536">
    <property type="term" value="F:iron-sulfur cluster binding"/>
    <property type="evidence" value="ECO:0007669"/>
    <property type="project" value="UniProtKB-KW"/>
</dbReference>
<protein>
    <submittedName>
        <fullName evidence="10">Cysteine desulfurase</fullName>
    </submittedName>
</protein>
<keyword evidence="7" id="KW-0411">Iron-sulfur</keyword>
<evidence type="ECO:0000259" key="9">
    <source>
        <dbReference type="Pfam" id="PF00266"/>
    </source>
</evidence>
<dbReference type="PANTHER" id="PTHR11601">
    <property type="entry name" value="CYSTEINE DESULFURYLASE FAMILY MEMBER"/>
    <property type="match status" value="1"/>
</dbReference>
<comment type="cofactor">
    <cofactor evidence="1">
        <name>pyridoxal 5'-phosphate</name>
        <dbReference type="ChEBI" id="CHEBI:597326"/>
    </cofactor>
</comment>
<dbReference type="Gene3D" id="3.90.1150.10">
    <property type="entry name" value="Aspartate Aminotransferase, domain 1"/>
    <property type="match status" value="1"/>
</dbReference>
<name>A0A1M6K117_9BACL</name>
<dbReference type="InterPro" id="IPR016454">
    <property type="entry name" value="Cysteine_dSase"/>
</dbReference>
<reference evidence="11" key="1">
    <citation type="submission" date="2016-11" db="EMBL/GenBank/DDBJ databases">
        <authorList>
            <person name="Varghese N."/>
            <person name="Submissions S."/>
        </authorList>
    </citation>
    <scope>NUCLEOTIDE SEQUENCE [LARGE SCALE GENOMIC DNA]</scope>
    <source>
        <strain evidence="11">USBA-503</strain>
    </source>
</reference>
<keyword evidence="3" id="KW-0808">Transferase</keyword>
<dbReference type="Gene3D" id="1.10.260.50">
    <property type="match status" value="1"/>
</dbReference>
<dbReference type="InterPro" id="IPR015424">
    <property type="entry name" value="PyrdxlP-dep_Trfase"/>
</dbReference>
<dbReference type="RefSeq" id="WP_072872625.1">
    <property type="nucleotide sequence ID" value="NZ_FRAF01000001.1"/>
</dbReference>
<dbReference type="Pfam" id="PF00266">
    <property type="entry name" value="Aminotran_5"/>
    <property type="match status" value="1"/>
</dbReference>
<dbReference type="EMBL" id="FRAF01000001">
    <property type="protein sequence ID" value="SHJ52638.1"/>
    <property type="molecule type" value="Genomic_DNA"/>
</dbReference>
<dbReference type="SUPFAM" id="SSF53383">
    <property type="entry name" value="PLP-dependent transferases"/>
    <property type="match status" value="1"/>
</dbReference>
<dbReference type="GO" id="GO:0046872">
    <property type="term" value="F:metal ion binding"/>
    <property type="evidence" value="ECO:0007669"/>
    <property type="project" value="UniProtKB-KW"/>
</dbReference>
<organism evidence="10 11">
    <name type="scientific">Alicyclobacillus tolerans</name>
    <dbReference type="NCBI Taxonomy" id="90970"/>
    <lineage>
        <taxon>Bacteria</taxon>
        <taxon>Bacillati</taxon>
        <taxon>Bacillota</taxon>
        <taxon>Bacilli</taxon>
        <taxon>Bacillales</taxon>
        <taxon>Alicyclobacillaceae</taxon>
        <taxon>Alicyclobacillus</taxon>
    </lineage>
</organism>
<dbReference type="GO" id="GO:0031071">
    <property type="term" value="F:cysteine desulfurase activity"/>
    <property type="evidence" value="ECO:0007669"/>
    <property type="project" value="UniProtKB-EC"/>
</dbReference>
<dbReference type="InterPro" id="IPR015421">
    <property type="entry name" value="PyrdxlP-dep_Trfase_major"/>
</dbReference>
<sequence length="377" mass="41261">MIYLDNAASTPMHPHVIAAMQSAMDSLAGNPSSVHQMGRQVKMRLTEARERLADWLHCQSTEIVFTSGGTEANHMALFSAFLAGRKRTDRPHFLTTAIEHHAVLESLELIQELGADITLLPASLGGRISVDALLDAIRPQTVCVSLMMVNNELGSRLPVEEAVQRIKSIRPDIHLHTDAVQALPNLRLSLSSLGVDSAAFSAHKIHGPKGIGALYIRKGQPFFSSLRGGQQERKRRAGTENILGIIGFAEAVKMLREEWEIRQEKLYRLNRLMRSVFQQIPDCEVLSPDDAVPSILSTAFSGTSSSTMLMQLDLAGFAASAGSACTAGVIAQSHVLSACGYPENIRKSAIRWSLSVMNTESEIEKLKDWLQGHFKSS</sequence>
<evidence type="ECO:0000256" key="4">
    <source>
        <dbReference type="ARBA" id="ARBA00022723"/>
    </source>
</evidence>
<proteinExistence type="inferred from homology"/>
<keyword evidence="6" id="KW-0408">Iron</keyword>
<feature type="domain" description="Aminotransferase class V" evidence="9">
    <location>
        <begin position="2"/>
        <end position="366"/>
    </location>
</feature>
<dbReference type="Gene3D" id="3.40.640.10">
    <property type="entry name" value="Type I PLP-dependent aspartate aminotransferase-like (Major domain)"/>
    <property type="match status" value="1"/>
</dbReference>
<dbReference type="InterPro" id="IPR015422">
    <property type="entry name" value="PyrdxlP-dep_Trfase_small"/>
</dbReference>
<gene>
    <name evidence="10" type="ORF">SAMN05443507_101118</name>
</gene>
<keyword evidence="5" id="KW-0663">Pyridoxal phosphate</keyword>
<evidence type="ECO:0000256" key="1">
    <source>
        <dbReference type="ARBA" id="ARBA00001933"/>
    </source>
</evidence>
<comment type="similarity">
    <text evidence="2">Belongs to the class-V pyridoxal-phosphate-dependent aminotransferase family. NifS/IscS subfamily.</text>
</comment>
<evidence type="ECO:0000256" key="7">
    <source>
        <dbReference type="ARBA" id="ARBA00023014"/>
    </source>
</evidence>
<dbReference type="AlphaFoldDB" id="A0A1M6K117"/>
<evidence type="ECO:0000313" key="11">
    <source>
        <dbReference type="Proteomes" id="UP000184016"/>
    </source>
</evidence>
<dbReference type="OrthoDB" id="9808002at2"/>
<dbReference type="InterPro" id="IPR000192">
    <property type="entry name" value="Aminotrans_V_dom"/>
</dbReference>
<evidence type="ECO:0000256" key="6">
    <source>
        <dbReference type="ARBA" id="ARBA00023004"/>
    </source>
</evidence>
<accession>A0A1M6K117</accession>
<keyword evidence="4" id="KW-0479">Metal-binding</keyword>
<dbReference type="STRING" id="1830138.SAMN05443507_101118"/>
<evidence type="ECO:0000256" key="8">
    <source>
        <dbReference type="ARBA" id="ARBA00050776"/>
    </source>
</evidence>
<dbReference type="PIRSF" id="PIRSF005572">
    <property type="entry name" value="NifS"/>
    <property type="match status" value="1"/>
</dbReference>
<dbReference type="Proteomes" id="UP000184016">
    <property type="component" value="Unassembled WGS sequence"/>
</dbReference>
<evidence type="ECO:0000313" key="10">
    <source>
        <dbReference type="EMBL" id="SHJ52638.1"/>
    </source>
</evidence>
<dbReference type="PANTHER" id="PTHR11601:SF34">
    <property type="entry name" value="CYSTEINE DESULFURASE"/>
    <property type="match status" value="1"/>
</dbReference>
<evidence type="ECO:0000256" key="5">
    <source>
        <dbReference type="ARBA" id="ARBA00022898"/>
    </source>
</evidence>
<comment type="catalytic activity">
    <reaction evidence="8">
        <text>(sulfur carrier)-H + L-cysteine = (sulfur carrier)-SH + L-alanine</text>
        <dbReference type="Rhea" id="RHEA:43892"/>
        <dbReference type="Rhea" id="RHEA-COMP:14737"/>
        <dbReference type="Rhea" id="RHEA-COMP:14739"/>
        <dbReference type="ChEBI" id="CHEBI:29917"/>
        <dbReference type="ChEBI" id="CHEBI:35235"/>
        <dbReference type="ChEBI" id="CHEBI:57972"/>
        <dbReference type="ChEBI" id="CHEBI:64428"/>
        <dbReference type="EC" id="2.8.1.7"/>
    </reaction>
</comment>
<evidence type="ECO:0000256" key="3">
    <source>
        <dbReference type="ARBA" id="ARBA00022679"/>
    </source>
</evidence>